<evidence type="ECO:0000313" key="1">
    <source>
        <dbReference type="EMBL" id="AAW78965.1"/>
    </source>
</evidence>
<dbReference type="AlphaFoldDB" id="Q5EI32"/>
<proteinExistence type="evidence at transcript level"/>
<name>Q5EI32_GEKJA</name>
<organism evidence="1">
    <name type="scientific">Gekko japonicus</name>
    <name type="common">Schlegel's Japanese gecko</name>
    <dbReference type="NCBI Taxonomy" id="146911"/>
    <lineage>
        <taxon>Eukaryota</taxon>
        <taxon>Metazoa</taxon>
        <taxon>Chordata</taxon>
        <taxon>Craniata</taxon>
        <taxon>Vertebrata</taxon>
        <taxon>Euteleostomi</taxon>
        <taxon>Lepidosauria</taxon>
        <taxon>Squamata</taxon>
        <taxon>Bifurcata</taxon>
        <taxon>Gekkota</taxon>
        <taxon>Gekkonidae</taxon>
        <taxon>Gekkoninae</taxon>
        <taxon>Gekko</taxon>
    </lineage>
</organism>
<accession>Q5EI32</accession>
<reference evidence="1" key="1">
    <citation type="submission" date="2005-01" db="EMBL/GenBank/DDBJ databases">
        <title>Analysis of expressed sequence tags and cloning of full length cDNA from brain and spinal cord cDNA library in Gecko.</title>
        <authorList>
            <person name="Gu X."/>
            <person name="Ding F."/>
            <person name="Liu Y."/>
            <person name="Liu M."/>
            <person name="Shen M."/>
            <person name="Zhang Q."/>
        </authorList>
    </citation>
    <scope>NUCLEOTIDE SEQUENCE</scope>
    <source>
        <tissue evidence="1">Brain</tissue>
    </source>
</reference>
<protein>
    <submittedName>
        <fullName evidence="1">GekBS119P</fullName>
    </submittedName>
</protein>
<sequence length="70" mass="8481">MLKTKRKKLKMKQWSSMCQMKKWPEDMRPCVGTIGKKFAKKRDRANYEVGGKWRHKRPIKAKKMFLKPQD</sequence>
<dbReference type="EMBL" id="AY880350">
    <property type="protein sequence ID" value="AAW78965.1"/>
    <property type="molecule type" value="mRNA"/>
</dbReference>